<protein>
    <recommendedName>
        <fullName evidence="2">BURP domain-containing protein</fullName>
    </recommendedName>
</protein>
<reference evidence="3 4" key="1">
    <citation type="submission" date="2015-01" db="EMBL/GenBank/DDBJ databases">
        <title>Genome of allotetraploid Gossypium barbadense reveals genomic plasticity and fiber elongation in cotton evolution.</title>
        <authorList>
            <person name="Chen X."/>
            <person name="Liu X."/>
            <person name="Zhao B."/>
            <person name="Zheng H."/>
            <person name="Hu Y."/>
            <person name="Lu G."/>
            <person name="Yang C."/>
            <person name="Chen J."/>
            <person name="Shan C."/>
            <person name="Zhang L."/>
            <person name="Zhou Y."/>
            <person name="Wang L."/>
            <person name="Guo W."/>
            <person name="Bai Y."/>
            <person name="Ruan J."/>
            <person name="Shangguan X."/>
            <person name="Mao Y."/>
            <person name="Jiang J."/>
            <person name="Zhu Y."/>
            <person name="Lei J."/>
            <person name="Kang H."/>
            <person name="Chen S."/>
            <person name="He X."/>
            <person name="Wang R."/>
            <person name="Wang Y."/>
            <person name="Chen J."/>
            <person name="Wang L."/>
            <person name="Yu S."/>
            <person name="Wang B."/>
            <person name="Wei J."/>
            <person name="Song S."/>
            <person name="Lu X."/>
            <person name="Gao Z."/>
            <person name="Gu W."/>
            <person name="Deng X."/>
            <person name="Ma D."/>
            <person name="Wang S."/>
            <person name="Liang W."/>
            <person name="Fang L."/>
            <person name="Cai C."/>
            <person name="Zhu X."/>
            <person name="Zhou B."/>
            <person name="Zhang Y."/>
            <person name="Chen Z."/>
            <person name="Xu S."/>
            <person name="Zhu R."/>
            <person name="Wang S."/>
            <person name="Zhang T."/>
            <person name="Zhao G."/>
        </authorList>
    </citation>
    <scope>NUCLEOTIDE SEQUENCE [LARGE SCALE GENOMIC DNA]</scope>
    <source>
        <strain evidence="4">cv. Xinhai21</strain>
        <tissue evidence="3">Leaf</tissue>
    </source>
</reference>
<accession>A0A2P5W0H1</accession>
<sequence>MVQFIQCLLFSCLLLLLCGHGINGARDVKPVPVANPQDLDGKFTISDFHKTGGLFTVDELHNNFDTGKILPIFFPNKDPSISTSLPKKIADSIPFSSSKLPQILQLYSIAPGSSLAKSMTDTLPKCEHAPGITNITNYHQLKVKPRPCATSFQSMVDFVSGAFKVAPQDTKFITTTHPTMSTSSLKNYKVLESPNEIKSSRKGACHPMLYLYAVFFCQYDEELSERVFKVSMIISMTAAVCHMDSARAALLNLMDKQGKSPMCHFCSAGDLIWFQ</sequence>
<dbReference type="OrthoDB" id="989869at2759"/>
<dbReference type="InterPro" id="IPR044816">
    <property type="entry name" value="BURP"/>
</dbReference>
<evidence type="ECO:0000256" key="1">
    <source>
        <dbReference type="SAM" id="SignalP"/>
    </source>
</evidence>
<name>A0A2P5W0H1_GOSBA</name>
<keyword evidence="1" id="KW-0732">Signal</keyword>
<feature type="signal peptide" evidence="1">
    <location>
        <begin position="1"/>
        <end position="24"/>
    </location>
</feature>
<dbReference type="EMBL" id="KZ669789">
    <property type="protein sequence ID" value="PPR84571.1"/>
    <property type="molecule type" value="Genomic_DNA"/>
</dbReference>
<proteinExistence type="predicted"/>
<gene>
    <name evidence="3" type="ORF">GOBAR_AA36140</name>
</gene>
<feature type="chain" id="PRO_5015125788" description="BURP domain-containing protein" evidence="1">
    <location>
        <begin position="25"/>
        <end position="275"/>
    </location>
</feature>
<organism evidence="3 4">
    <name type="scientific">Gossypium barbadense</name>
    <name type="common">Sea Island cotton</name>
    <name type="synonym">Hibiscus barbadensis</name>
    <dbReference type="NCBI Taxonomy" id="3634"/>
    <lineage>
        <taxon>Eukaryota</taxon>
        <taxon>Viridiplantae</taxon>
        <taxon>Streptophyta</taxon>
        <taxon>Embryophyta</taxon>
        <taxon>Tracheophyta</taxon>
        <taxon>Spermatophyta</taxon>
        <taxon>Magnoliopsida</taxon>
        <taxon>eudicotyledons</taxon>
        <taxon>Gunneridae</taxon>
        <taxon>Pentapetalae</taxon>
        <taxon>rosids</taxon>
        <taxon>malvids</taxon>
        <taxon>Malvales</taxon>
        <taxon>Malvaceae</taxon>
        <taxon>Malvoideae</taxon>
        <taxon>Gossypium</taxon>
    </lineage>
</organism>
<evidence type="ECO:0000259" key="2">
    <source>
        <dbReference type="PROSITE" id="PS51277"/>
    </source>
</evidence>
<dbReference type="AlphaFoldDB" id="A0A2P5W0H1"/>
<dbReference type="InterPro" id="IPR004873">
    <property type="entry name" value="BURP_dom"/>
</dbReference>
<dbReference type="Pfam" id="PF03181">
    <property type="entry name" value="BURP"/>
    <property type="match status" value="1"/>
</dbReference>
<dbReference type="PANTHER" id="PTHR31236">
    <property type="entry name" value="BURP DOMAIN PROTEIN USPL1-LIKE"/>
    <property type="match status" value="1"/>
</dbReference>
<dbReference type="Proteomes" id="UP000239757">
    <property type="component" value="Unassembled WGS sequence"/>
</dbReference>
<dbReference type="PANTHER" id="PTHR31236:SF45">
    <property type="entry name" value="BURP DOMAIN-CONTAINING PROTEIN"/>
    <property type="match status" value="1"/>
</dbReference>
<feature type="domain" description="BURP" evidence="2">
    <location>
        <begin position="58"/>
        <end position="275"/>
    </location>
</feature>
<dbReference type="PROSITE" id="PS51277">
    <property type="entry name" value="BURP"/>
    <property type="match status" value="1"/>
</dbReference>
<dbReference type="SMART" id="SM01045">
    <property type="entry name" value="BURP"/>
    <property type="match status" value="1"/>
</dbReference>
<evidence type="ECO:0000313" key="3">
    <source>
        <dbReference type="EMBL" id="PPR84571.1"/>
    </source>
</evidence>
<evidence type="ECO:0000313" key="4">
    <source>
        <dbReference type="Proteomes" id="UP000239757"/>
    </source>
</evidence>